<organism evidence="1 2">
    <name type="scientific">Modicella reniformis</name>
    <dbReference type="NCBI Taxonomy" id="1440133"/>
    <lineage>
        <taxon>Eukaryota</taxon>
        <taxon>Fungi</taxon>
        <taxon>Fungi incertae sedis</taxon>
        <taxon>Mucoromycota</taxon>
        <taxon>Mortierellomycotina</taxon>
        <taxon>Mortierellomycetes</taxon>
        <taxon>Mortierellales</taxon>
        <taxon>Mortierellaceae</taxon>
        <taxon>Modicella</taxon>
    </lineage>
</organism>
<evidence type="ECO:0000313" key="2">
    <source>
        <dbReference type="Proteomes" id="UP000749646"/>
    </source>
</evidence>
<protein>
    <submittedName>
        <fullName evidence="1">Uncharacterized protein</fullName>
    </submittedName>
</protein>
<dbReference type="EMBL" id="JAAAHW010000192">
    <property type="protein sequence ID" value="KAG0005384.1"/>
    <property type="molecule type" value="Genomic_DNA"/>
</dbReference>
<dbReference type="Proteomes" id="UP000749646">
    <property type="component" value="Unassembled WGS sequence"/>
</dbReference>
<comment type="caution">
    <text evidence="1">The sequence shown here is derived from an EMBL/GenBank/DDBJ whole genome shotgun (WGS) entry which is preliminary data.</text>
</comment>
<name>A0A9P6MJV1_9FUNG</name>
<evidence type="ECO:0000313" key="1">
    <source>
        <dbReference type="EMBL" id="KAG0005384.1"/>
    </source>
</evidence>
<dbReference type="OrthoDB" id="10462162at2759"/>
<accession>A0A9P6MJV1</accession>
<keyword evidence="2" id="KW-1185">Reference proteome</keyword>
<sequence length="292" mass="33532">MISDHSSGVDYFQEFRILSVSPSASTIFIQSKLDKKTGERIVLWKDIQREIKNADRIRNGNKSISFMTDGDFEELVPLRILYHPGIVLDVIVASQEQEAAITPASTSSAQNSTRESSNAAQLQALVHSTRHDGVVSATHRFNDLTIATMETMNENLATQSTVLEREQQKFLQGHERLLHGAHLKGDMVQQQLQISNIDNYIMDELRMLDAPGNTFNNNNNNHQLYTIRLLQQMINRQVILENRIQAVMTQNYELHEYPIPRLFIVLPKAPKRRDKIIQPLTKQFRLYFLCEC</sequence>
<proteinExistence type="predicted"/>
<dbReference type="AlphaFoldDB" id="A0A9P6MJV1"/>
<feature type="non-terminal residue" evidence="1">
    <location>
        <position position="1"/>
    </location>
</feature>
<reference evidence="1" key="1">
    <citation type="journal article" date="2020" name="Fungal Divers.">
        <title>Resolving the Mortierellaceae phylogeny through synthesis of multi-gene phylogenetics and phylogenomics.</title>
        <authorList>
            <person name="Vandepol N."/>
            <person name="Liber J."/>
            <person name="Desiro A."/>
            <person name="Na H."/>
            <person name="Kennedy M."/>
            <person name="Barry K."/>
            <person name="Grigoriev I.V."/>
            <person name="Miller A.N."/>
            <person name="O'Donnell K."/>
            <person name="Stajich J.E."/>
            <person name="Bonito G."/>
        </authorList>
    </citation>
    <scope>NUCLEOTIDE SEQUENCE</scope>
    <source>
        <strain evidence="1">MES-2147</strain>
    </source>
</reference>
<gene>
    <name evidence="1" type="ORF">BGZ65_011319</name>
</gene>